<name>A0A244CKU1_PSEDV</name>
<comment type="caution">
    <text evidence="1">The sequence shown here is derived from an EMBL/GenBank/DDBJ whole genome shotgun (WGS) entry which is preliminary data.</text>
</comment>
<proteinExistence type="predicted"/>
<gene>
    <name evidence="1" type="ORF">B1199_20820</name>
</gene>
<keyword evidence="2" id="KW-1185">Reference proteome</keyword>
<protein>
    <submittedName>
        <fullName evidence="1">Uncharacterized protein</fullName>
    </submittedName>
</protein>
<evidence type="ECO:0000313" key="2">
    <source>
        <dbReference type="Proteomes" id="UP000194841"/>
    </source>
</evidence>
<accession>A0A244CKU1</accession>
<dbReference type="EMBL" id="MWPV01000009">
    <property type="protein sequence ID" value="OUL55922.1"/>
    <property type="molecule type" value="Genomic_DNA"/>
</dbReference>
<evidence type="ECO:0000313" key="1">
    <source>
        <dbReference type="EMBL" id="OUL55922.1"/>
    </source>
</evidence>
<organism evidence="1 2">
    <name type="scientific">Pseudoalteromonas ulvae</name>
    <dbReference type="NCBI Taxonomy" id="107327"/>
    <lineage>
        <taxon>Bacteria</taxon>
        <taxon>Pseudomonadati</taxon>
        <taxon>Pseudomonadota</taxon>
        <taxon>Gammaproteobacteria</taxon>
        <taxon>Alteromonadales</taxon>
        <taxon>Pseudoalteromonadaceae</taxon>
        <taxon>Pseudoalteromonas</taxon>
    </lineage>
</organism>
<reference evidence="1 2" key="1">
    <citation type="submission" date="2017-02" db="EMBL/GenBank/DDBJ databases">
        <title>Pseudoalteromonas ulvae TC14 Genome.</title>
        <authorList>
            <person name="Molmeret M."/>
        </authorList>
    </citation>
    <scope>NUCLEOTIDE SEQUENCE [LARGE SCALE GENOMIC DNA]</scope>
    <source>
        <strain evidence="1">TC14</strain>
    </source>
</reference>
<dbReference type="AlphaFoldDB" id="A0A244CKU1"/>
<dbReference type="Proteomes" id="UP000194841">
    <property type="component" value="Unassembled WGS sequence"/>
</dbReference>
<sequence length="70" mass="8189">MLLLVLIGENPLFTLLQLNKLEEDAFYGESQKIRKNLSGDSHRLRRTIKLLDNQQHLRSWTEAQFIALPL</sequence>